<name>A0ABS3UZG0_9ACTN</name>
<dbReference type="RefSeq" id="WP_208473200.1">
    <property type="nucleotide sequence ID" value="NZ_JAGFNS010000049.1"/>
</dbReference>
<organism evidence="2 3">
    <name type="scientific">Actinoplanes flavus</name>
    <dbReference type="NCBI Taxonomy" id="2820290"/>
    <lineage>
        <taxon>Bacteria</taxon>
        <taxon>Bacillati</taxon>
        <taxon>Actinomycetota</taxon>
        <taxon>Actinomycetes</taxon>
        <taxon>Micromonosporales</taxon>
        <taxon>Micromonosporaceae</taxon>
        <taxon>Actinoplanes</taxon>
    </lineage>
</organism>
<evidence type="ECO:0000313" key="3">
    <source>
        <dbReference type="Proteomes" id="UP000679690"/>
    </source>
</evidence>
<dbReference type="Proteomes" id="UP000679690">
    <property type="component" value="Unassembled WGS sequence"/>
</dbReference>
<accession>A0ABS3UZG0</accession>
<protein>
    <recommendedName>
        <fullName evidence="4">SUKH-4 immunity protein</fullName>
    </recommendedName>
</protein>
<gene>
    <name evidence="2" type="ORF">J5X75_41370</name>
</gene>
<proteinExistence type="predicted"/>
<reference evidence="2 3" key="1">
    <citation type="submission" date="2021-03" db="EMBL/GenBank/DDBJ databases">
        <title>Actinoplanes flavus sp. nov., a novel actinomycete isolated from Coconut Palm rhizosphere soil.</title>
        <authorList>
            <person name="Luo X."/>
        </authorList>
    </citation>
    <scope>NUCLEOTIDE SEQUENCE [LARGE SCALE GENOMIC DNA]</scope>
    <source>
        <strain evidence="2 3">NEAU-H7</strain>
    </source>
</reference>
<sequence>MTTIPGYAEGPLHEGKELLDLPGVWGAHLGPHLMDPMEDVAALFGTPYDDLRDAYQRLTDHATWPVFTFDTGRDARLAIVYRNVDEDEGVDYLLVPYGADAVVFGVDEGGPFGRGLTWAEATGLADRSADPLTGARLLLLLAPMITYFGAPDTDVVARLADALRAVGVPGPAEAIAERILHPDEYDDEEPAEPVRGDSLADRILAP</sequence>
<keyword evidence="3" id="KW-1185">Reference proteome</keyword>
<comment type="caution">
    <text evidence="2">The sequence shown here is derived from an EMBL/GenBank/DDBJ whole genome shotgun (WGS) entry which is preliminary data.</text>
</comment>
<feature type="region of interest" description="Disordered" evidence="1">
    <location>
        <begin position="181"/>
        <end position="206"/>
    </location>
</feature>
<evidence type="ECO:0008006" key="4">
    <source>
        <dbReference type="Google" id="ProtNLM"/>
    </source>
</evidence>
<evidence type="ECO:0000313" key="2">
    <source>
        <dbReference type="EMBL" id="MBO3743965.1"/>
    </source>
</evidence>
<dbReference type="EMBL" id="JAGFNS010000049">
    <property type="protein sequence ID" value="MBO3743965.1"/>
    <property type="molecule type" value="Genomic_DNA"/>
</dbReference>
<evidence type="ECO:0000256" key="1">
    <source>
        <dbReference type="SAM" id="MobiDB-lite"/>
    </source>
</evidence>